<reference evidence="2 3" key="1">
    <citation type="journal article" date="2023" name="Plants (Basel)">
        <title>Bridging the Gap: Combining Genomics and Transcriptomics Approaches to Understand Stylosanthes scabra, an Orphan Legume from the Brazilian Caatinga.</title>
        <authorList>
            <person name="Ferreira-Neto J.R.C."/>
            <person name="da Silva M.D."/>
            <person name="Binneck E."/>
            <person name="de Melo N.F."/>
            <person name="da Silva R.H."/>
            <person name="de Melo A.L.T.M."/>
            <person name="Pandolfi V."/>
            <person name="Bustamante F.O."/>
            <person name="Brasileiro-Vidal A.C."/>
            <person name="Benko-Iseppon A.M."/>
        </authorList>
    </citation>
    <scope>NUCLEOTIDE SEQUENCE [LARGE SCALE GENOMIC DNA]</scope>
    <source>
        <tissue evidence="2">Leaves</tissue>
    </source>
</reference>
<sequence>MHIHQRQKIEREERSKRRREEKAKKGKEPTLAIQFDHLVKKKVQSKKVPSKKKKIGSQAGVTNPVQPQKDIPVQAAADSEPPKKKAETSAIESDTNLVQPHMAIQATIMPEHGSETEPPNKKTKTTTKEVDINPEHPRLDIPVQTSTIHEPEAEPEQAI</sequence>
<feature type="compositionally biased region" description="Basic and acidic residues" evidence="1">
    <location>
        <begin position="7"/>
        <end position="28"/>
    </location>
</feature>
<dbReference type="Proteomes" id="UP001341840">
    <property type="component" value="Unassembled WGS sequence"/>
</dbReference>
<proteinExistence type="predicted"/>
<feature type="region of interest" description="Disordered" evidence="1">
    <location>
        <begin position="1"/>
        <end position="159"/>
    </location>
</feature>
<evidence type="ECO:0000256" key="1">
    <source>
        <dbReference type="SAM" id="MobiDB-lite"/>
    </source>
</evidence>
<gene>
    <name evidence="2" type="ORF">PIB30_070723</name>
</gene>
<feature type="compositionally biased region" description="Basic residues" evidence="1">
    <location>
        <begin position="39"/>
        <end position="55"/>
    </location>
</feature>
<evidence type="ECO:0000313" key="2">
    <source>
        <dbReference type="EMBL" id="MED6162466.1"/>
    </source>
</evidence>
<dbReference type="EMBL" id="JASCZI010121631">
    <property type="protein sequence ID" value="MED6162466.1"/>
    <property type="molecule type" value="Genomic_DNA"/>
</dbReference>
<accession>A0ABU6UMG6</accession>
<protein>
    <submittedName>
        <fullName evidence="2">Uncharacterized protein</fullName>
    </submittedName>
</protein>
<feature type="compositionally biased region" description="Basic and acidic residues" evidence="1">
    <location>
        <begin position="112"/>
        <end position="139"/>
    </location>
</feature>
<organism evidence="2 3">
    <name type="scientific">Stylosanthes scabra</name>
    <dbReference type="NCBI Taxonomy" id="79078"/>
    <lineage>
        <taxon>Eukaryota</taxon>
        <taxon>Viridiplantae</taxon>
        <taxon>Streptophyta</taxon>
        <taxon>Embryophyta</taxon>
        <taxon>Tracheophyta</taxon>
        <taxon>Spermatophyta</taxon>
        <taxon>Magnoliopsida</taxon>
        <taxon>eudicotyledons</taxon>
        <taxon>Gunneridae</taxon>
        <taxon>Pentapetalae</taxon>
        <taxon>rosids</taxon>
        <taxon>fabids</taxon>
        <taxon>Fabales</taxon>
        <taxon>Fabaceae</taxon>
        <taxon>Papilionoideae</taxon>
        <taxon>50 kb inversion clade</taxon>
        <taxon>dalbergioids sensu lato</taxon>
        <taxon>Dalbergieae</taxon>
        <taxon>Pterocarpus clade</taxon>
        <taxon>Stylosanthes</taxon>
    </lineage>
</organism>
<evidence type="ECO:0000313" key="3">
    <source>
        <dbReference type="Proteomes" id="UP001341840"/>
    </source>
</evidence>
<name>A0ABU6UMG6_9FABA</name>
<keyword evidence="3" id="KW-1185">Reference proteome</keyword>
<comment type="caution">
    <text evidence="2">The sequence shown here is derived from an EMBL/GenBank/DDBJ whole genome shotgun (WGS) entry which is preliminary data.</text>
</comment>